<feature type="compositionally biased region" description="Polar residues" evidence="1">
    <location>
        <begin position="125"/>
        <end position="136"/>
    </location>
</feature>
<evidence type="ECO:0000256" key="1">
    <source>
        <dbReference type="SAM" id="MobiDB-lite"/>
    </source>
</evidence>
<dbReference type="VEuPathDB" id="FungiDB:BD410DRAFT_843667"/>
<gene>
    <name evidence="2" type="ORF">BD410DRAFT_843667</name>
</gene>
<keyword evidence="3" id="KW-1185">Reference proteome</keyword>
<feature type="compositionally biased region" description="Low complexity" evidence="1">
    <location>
        <begin position="137"/>
        <end position="151"/>
    </location>
</feature>
<name>A0A4Y7PQE7_9AGAM</name>
<organism evidence="2 3">
    <name type="scientific">Rickenella mellea</name>
    <dbReference type="NCBI Taxonomy" id="50990"/>
    <lineage>
        <taxon>Eukaryota</taxon>
        <taxon>Fungi</taxon>
        <taxon>Dikarya</taxon>
        <taxon>Basidiomycota</taxon>
        <taxon>Agaricomycotina</taxon>
        <taxon>Agaricomycetes</taxon>
        <taxon>Hymenochaetales</taxon>
        <taxon>Rickenellaceae</taxon>
        <taxon>Rickenella</taxon>
    </lineage>
</organism>
<feature type="region of interest" description="Disordered" evidence="1">
    <location>
        <begin position="166"/>
        <end position="185"/>
    </location>
</feature>
<evidence type="ECO:0000313" key="3">
    <source>
        <dbReference type="Proteomes" id="UP000294933"/>
    </source>
</evidence>
<proteinExistence type="predicted"/>
<accession>A0A4Y7PQE7</accession>
<sequence length="185" mass="20459">MSQSDLVHVFKLWLMAFSSRSCQRSYHGRASVERLQDTPTPIVHEGNDKGCLELPQLRKHDHHHQPSTDAERRDHAPLICHISLGHKSLAAAVINTIEDSHSPMRAWRRRRSIRDTKHGMREAPLSSSPVRQNARSTTTTTTTTMTTTTPTGGNTAMNGEATTIDDDAHWNGVEDGGDVLKGHAG</sequence>
<reference evidence="2 3" key="1">
    <citation type="submission" date="2018-06" db="EMBL/GenBank/DDBJ databases">
        <title>A transcriptomic atlas of mushroom development highlights an independent origin of complex multicellularity.</title>
        <authorList>
            <consortium name="DOE Joint Genome Institute"/>
            <person name="Krizsan K."/>
            <person name="Almasi E."/>
            <person name="Merenyi Z."/>
            <person name="Sahu N."/>
            <person name="Viragh M."/>
            <person name="Koszo T."/>
            <person name="Mondo S."/>
            <person name="Kiss B."/>
            <person name="Balint B."/>
            <person name="Kues U."/>
            <person name="Barry K."/>
            <person name="Hegedus J.C."/>
            <person name="Henrissat B."/>
            <person name="Johnson J."/>
            <person name="Lipzen A."/>
            <person name="Ohm R."/>
            <person name="Nagy I."/>
            <person name="Pangilinan J."/>
            <person name="Yan J."/>
            <person name="Xiong Y."/>
            <person name="Grigoriev I.V."/>
            <person name="Hibbett D.S."/>
            <person name="Nagy L.G."/>
        </authorList>
    </citation>
    <scope>NUCLEOTIDE SEQUENCE [LARGE SCALE GENOMIC DNA]</scope>
    <source>
        <strain evidence="2 3">SZMC22713</strain>
    </source>
</reference>
<protein>
    <submittedName>
        <fullName evidence="2">Uncharacterized protein</fullName>
    </submittedName>
</protein>
<dbReference type="EMBL" id="ML170222">
    <property type="protein sequence ID" value="TDL17395.1"/>
    <property type="molecule type" value="Genomic_DNA"/>
</dbReference>
<dbReference type="Proteomes" id="UP000294933">
    <property type="component" value="Unassembled WGS sequence"/>
</dbReference>
<evidence type="ECO:0000313" key="2">
    <source>
        <dbReference type="EMBL" id="TDL17395.1"/>
    </source>
</evidence>
<feature type="region of interest" description="Disordered" evidence="1">
    <location>
        <begin position="118"/>
        <end position="157"/>
    </location>
</feature>
<dbReference type="AlphaFoldDB" id="A0A4Y7PQE7"/>